<dbReference type="RefSeq" id="WP_102481770.1">
    <property type="nucleotide sequence ID" value="NZ_MCSW01000035.1"/>
</dbReference>
<dbReference type="Gene3D" id="3.40.50.9200">
    <property type="entry name" value="Hypothetical protein MTH538"/>
    <property type="match status" value="1"/>
</dbReference>
<dbReference type="SUPFAM" id="SSF52206">
    <property type="entry name" value="Hypothetical protein MTH538"/>
    <property type="match status" value="1"/>
</dbReference>
<reference evidence="3" key="1">
    <citation type="submission" date="2016-07" db="EMBL/GenBank/DDBJ databases">
        <title>Nontailed viruses are major unrecognized killers of bacteria in the ocean.</title>
        <authorList>
            <person name="Kauffman K."/>
            <person name="Hussain F."/>
            <person name="Yang J."/>
            <person name="Arevalo P."/>
            <person name="Brown J."/>
            <person name="Cutler M."/>
            <person name="Kelly L."/>
            <person name="Polz M.F."/>
        </authorList>
    </citation>
    <scope>NUCLEOTIDE SEQUENCE [LARGE SCALE GENOMIC DNA]</scope>
    <source>
        <strain evidence="3">10N.286.54.F3</strain>
    </source>
</reference>
<protein>
    <recommendedName>
        <fullName evidence="1">Thoeris protein ThsB TIR-like domain-containing protein</fullName>
    </recommendedName>
</protein>
<dbReference type="Pfam" id="PF08937">
    <property type="entry name" value="ThsB_TIR"/>
    <property type="match status" value="1"/>
</dbReference>
<dbReference type="Proteomes" id="UP000235405">
    <property type="component" value="Unassembled WGS sequence"/>
</dbReference>
<gene>
    <name evidence="2" type="ORF">BCV19_22970</name>
</gene>
<dbReference type="EMBL" id="MCSW01000035">
    <property type="protein sequence ID" value="PMF32319.1"/>
    <property type="molecule type" value="Genomic_DNA"/>
</dbReference>
<proteinExistence type="predicted"/>
<dbReference type="InterPro" id="IPR036490">
    <property type="entry name" value="ThsB_TIR-like_sf"/>
</dbReference>
<organism evidence="2 3">
    <name type="scientific">Vibrio splendidus</name>
    <dbReference type="NCBI Taxonomy" id="29497"/>
    <lineage>
        <taxon>Bacteria</taxon>
        <taxon>Pseudomonadati</taxon>
        <taxon>Pseudomonadota</taxon>
        <taxon>Gammaproteobacteria</taxon>
        <taxon>Vibrionales</taxon>
        <taxon>Vibrionaceae</taxon>
        <taxon>Vibrio</taxon>
    </lineage>
</organism>
<feature type="domain" description="Thoeris protein ThsB TIR-like" evidence="1">
    <location>
        <begin position="6"/>
        <end position="100"/>
    </location>
</feature>
<sequence>MARKCFFSFQYKPDNWRVSQVRNIGAIEGNQPAKDNDWETVVGGGDKQIEKWIADQMKGRTCTVILAGSNTANRKWINHEIIESWNKGMGVLVVHIHNLKNSSGQQSSKGANPLYYITHGSTGKRLSTIAQSYDPPYSTSTNVYDYIADNIDDWIEDAIKIRKEND</sequence>
<comment type="caution">
    <text evidence="2">The sequence shown here is derived from an EMBL/GenBank/DDBJ whole genome shotgun (WGS) entry which is preliminary data.</text>
</comment>
<dbReference type="AlphaFoldDB" id="A0A2N7CJJ7"/>
<name>A0A2N7CJJ7_VIBSP</name>
<accession>A0A2N7CJJ7</accession>
<evidence type="ECO:0000313" key="3">
    <source>
        <dbReference type="Proteomes" id="UP000235405"/>
    </source>
</evidence>
<evidence type="ECO:0000313" key="2">
    <source>
        <dbReference type="EMBL" id="PMF32319.1"/>
    </source>
</evidence>
<dbReference type="InterPro" id="IPR015032">
    <property type="entry name" value="ThsB__TIR-like_domain"/>
</dbReference>
<evidence type="ECO:0000259" key="1">
    <source>
        <dbReference type="Pfam" id="PF08937"/>
    </source>
</evidence>